<name>A0A2A2K698_9BILA</name>
<proteinExistence type="predicted"/>
<dbReference type="Proteomes" id="UP000218231">
    <property type="component" value="Unassembled WGS sequence"/>
</dbReference>
<evidence type="ECO:0000313" key="1">
    <source>
        <dbReference type="EMBL" id="PAV69458.1"/>
    </source>
</evidence>
<protein>
    <recommendedName>
        <fullName evidence="3">Glycosyltransferase 2-like domain-containing protein</fullName>
    </recommendedName>
</protein>
<gene>
    <name evidence="1" type="ORF">WR25_25680</name>
</gene>
<evidence type="ECO:0008006" key="3">
    <source>
        <dbReference type="Google" id="ProtNLM"/>
    </source>
</evidence>
<organism evidence="1 2">
    <name type="scientific">Diploscapter pachys</name>
    <dbReference type="NCBI Taxonomy" id="2018661"/>
    <lineage>
        <taxon>Eukaryota</taxon>
        <taxon>Metazoa</taxon>
        <taxon>Ecdysozoa</taxon>
        <taxon>Nematoda</taxon>
        <taxon>Chromadorea</taxon>
        <taxon>Rhabditida</taxon>
        <taxon>Rhabditina</taxon>
        <taxon>Rhabditomorpha</taxon>
        <taxon>Rhabditoidea</taxon>
        <taxon>Rhabditidae</taxon>
        <taxon>Diploscapter</taxon>
    </lineage>
</organism>
<dbReference type="EMBL" id="LIAE01009501">
    <property type="protein sequence ID" value="PAV69458.1"/>
    <property type="molecule type" value="Genomic_DNA"/>
</dbReference>
<keyword evidence="2" id="KW-1185">Reference proteome</keyword>
<sequence length="510" mass="55556">MEISEYMFPMTVLKILRKSCSINMATNFAPAALIASLADYYAWCDQDDIWHPEKLARAVTRLSSVPEGVPALYCARTELVDQDGKHLGFSPVYSRSACFRNALVQNIAGGNTMVFNDALMKLLREAGNNATIVSHDWQFAEARRASVFFRLLKLKQSGVYRQTFIGNAGLFLAALLGRDVISFPAREQVVLVIADQNVIVGSSLCPLNPDQLIVTAAAAGFPLGKVHPDAFSCAGLEVWMPVVDHVGQTPGFDSIIIFAGVGHSEEVRFRQAMQRCQVGLEAGLQFRFTIVDGIAFDNAVLVEVGEGDADPFANIPGTAAPDFLDYVIPDLYIRSVGFDIDAVGIGDERGAANVGNLVVCNNRVVPFYANASEGASADPHLFDSVSATVQIARRLQAVDQSGNIDTVSEAVDRAISDGDVVISKRVDAQCLHFVIGRASDAVSREIDLDVVTQDLNRIPSCAEGFAEFHRGGPALFCQHDVFEVGYRWKDLSQLGNVLYEEIRGNRCQLW</sequence>
<accession>A0A2A2K698</accession>
<dbReference type="SUPFAM" id="SSF53448">
    <property type="entry name" value="Nucleotide-diphospho-sugar transferases"/>
    <property type="match status" value="1"/>
</dbReference>
<evidence type="ECO:0000313" key="2">
    <source>
        <dbReference type="Proteomes" id="UP000218231"/>
    </source>
</evidence>
<comment type="caution">
    <text evidence="1">The sequence shown here is derived from an EMBL/GenBank/DDBJ whole genome shotgun (WGS) entry which is preliminary data.</text>
</comment>
<reference evidence="1 2" key="1">
    <citation type="journal article" date="2017" name="Curr. Biol.">
        <title>Genome architecture and evolution of a unichromosomal asexual nematode.</title>
        <authorList>
            <person name="Fradin H."/>
            <person name="Zegar C."/>
            <person name="Gutwein M."/>
            <person name="Lucas J."/>
            <person name="Kovtun M."/>
            <person name="Corcoran D."/>
            <person name="Baugh L.R."/>
            <person name="Kiontke K."/>
            <person name="Gunsalus K."/>
            <person name="Fitch D.H."/>
            <person name="Piano F."/>
        </authorList>
    </citation>
    <scope>NUCLEOTIDE SEQUENCE [LARGE SCALE GENOMIC DNA]</scope>
    <source>
        <strain evidence="1">PF1309</strain>
    </source>
</reference>
<dbReference type="Gene3D" id="3.90.550.10">
    <property type="entry name" value="Spore Coat Polysaccharide Biosynthesis Protein SpsA, Chain A"/>
    <property type="match status" value="1"/>
</dbReference>
<dbReference type="AlphaFoldDB" id="A0A2A2K698"/>
<dbReference type="InterPro" id="IPR029044">
    <property type="entry name" value="Nucleotide-diphossugar_trans"/>
</dbReference>